<gene>
    <name evidence="1" type="ORF">G6F64_003213</name>
</gene>
<proteinExistence type="predicted"/>
<dbReference type="Proteomes" id="UP000716291">
    <property type="component" value="Unassembled WGS sequence"/>
</dbReference>
<name>A0A9P7BUN0_RHIOR</name>
<evidence type="ECO:0000313" key="2">
    <source>
        <dbReference type="Proteomes" id="UP000716291"/>
    </source>
</evidence>
<dbReference type="OrthoDB" id="10270952at2759"/>
<accession>A0A9P7BUN0</accession>
<evidence type="ECO:0000313" key="1">
    <source>
        <dbReference type="EMBL" id="KAG1312205.1"/>
    </source>
</evidence>
<keyword evidence="2" id="KW-1185">Reference proteome</keyword>
<dbReference type="AlphaFoldDB" id="A0A9P7BUN0"/>
<comment type="caution">
    <text evidence="1">The sequence shown here is derived from an EMBL/GenBank/DDBJ whole genome shotgun (WGS) entry which is preliminary data.</text>
</comment>
<sequence length="223" mass="25638">MHVFGMKCTKEYPAHSFVLDTTDPTYLDHEIFTEQEPQGIKTRDKNLLHAFLMISENILILFQKTIAENHGRKSILRGHDKQTMASRKKTFMNGGKPLSKASTERKNYKRKLSALVLMKRKKIGHRCDSIIQSLTANHEPADEFGASEIAKNHDKFNTKVLYEHGHKLPKTLRDMFNILSLSYPSIVRRLETIGYVQELSCRLLRLDSSAGYVAIRTHIPEED</sequence>
<organism evidence="1 2">
    <name type="scientific">Rhizopus oryzae</name>
    <name type="common">Mucormycosis agent</name>
    <name type="synonym">Rhizopus arrhizus var. delemar</name>
    <dbReference type="NCBI Taxonomy" id="64495"/>
    <lineage>
        <taxon>Eukaryota</taxon>
        <taxon>Fungi</taxon>
        <taxon>Fungi incertae sedis</taxon>
        <taxon>Mucoromycota</taxon>
        <taxon>Mucoromycotina</taxon>
        <taxon>Mucoromycetes</taxon>
        <taxon>Mucorales</taxon>
        <taxon>Mucorineae</taxon>
        <taxon>Rhizopodaceae</taxon>
        <taxon>Rhizopus</taxon>
    </lineage>
</organism>
<dbReference type="EMBL" id="JAANQT010000306">
    <property type="protein sequence ID" value="KAG1312205.1"/>
    <property type="molecule type" value="Genomic_DNA"/>
</dbReference>
<protein>
    <submittedName>
        <fullName evidence="1">Uncharacterized protein</fullName>
    </submittedName>
</protein>
<reference evidence="1" key="1">
    <citation type="journal article" date="2020" name="Microb. Genom.">
        <title>Genetic diversity of clinical and environmental Mucorales isolates obtained from an investigation of mucormycosis cases among solid organ transplant recipients.</title>
        <authorList>
            <person name="Nguyen M.H."/>
            <person name="Kaul D."/>
            <person name="Muto C."/>
            <person name="Cheng S.J."/>
            <person name="Richter R.A."/>
            <person name="Bruno V.M."/>
            <person name="Liu G."/>
            <person name="Beyhan S."/>
            <person name="Sundermann A.J."/>
            <person name="Mounaud S."/>
            <person name="Pasculle A.W."/>
            <person name="Nierman W.C."/>
            <person name="Driscoll E."/>
            <person name="Cumbie R."/>
            <person name="Clancy C.J."/>
            <person name="Dupont C.L."/>
        </authorList>
    </citation>
    <scope>NUCLEOTIDE SEQUENCE</scope>
    <source>
        <strain evidence="1">GL11</strain>
    </source>
</reference>